<dbReference type="InterPro" id="IPR006439">
    <property type="entry name" value="HAD-SF_hydro_IA"/>
</dbReference>
<gene>
    <name evidence="4" type="ORF">AVDCRST_MAG12-355</name>
</gene>
<dbReference type="Gene3D" id="3.40.50.1000">
    <property type="entry name" value="HAD superfamily/HAD-like"/>
    <property type="match status" value="1"/>
</dbReference>
<evidence type="ECO:0000256" key="3">
    <source>
        <dbReference type="ARBA" id="ARBA00022842"/>
    </source>
</evidence>
<dbReference type="PANTHER" id="PTHR46470:SF4">
    <property type="entry name" value="5-AMINO-6-(5-PHOSPHO-D-RIBITYLAMINO)URACIL PHOSPHATASE YIGB"/>
    <property type="match status" value="1"/>
</dbReference>
<dbReference type="PRINTS" id="PR00413">
    <property type="entry name" value="HADHALOGNASE"/>
</dbReference>
<dbReference type="PANTHER" id="PTHR46470">
    <property type="entry name" value="N-ACYLNEURAMINATE-9-PHOSPHATASE"/>
    <property type="match status" value="1"/>
</dbReference>
<dbReference type="EMBL" id="CADCVK010000057">
    <property type="protein sequence ID" value="CAA9466459.1"/>
    <property type="molecule type" value="Genomic_DNA"/>
</dbReference>
<dbReference type="InterPro" id="IPR023214">
    <property type="entry name" value="HAD_sf"/>
</dbReference>
<feature type="non-terminal residue" evidence="4">
    <location>
        <position position="1"/>
    </location>
</feature>
<evidence type="ECO:0000256" key="1">
    <source>
        <dbReference type="ARBA" id="ARBA00001946"/>
    </source>
</evidence>
<keyword evidence="2" id="KW-0378">Hydrolase</keyword>
<dbReference type="GO" id="GO:0016787">
    <property type="term" value="F:hydrolase activity"/>
    <property type="evidence" value="ECO:0007669"/>
    <property type="project" value="UniProtKB-KW"/>
</dbReference>
<evidence type="ECO:0008006" key="5">
    <source>
        <dbReference type="Google" id="ProtNLM"/>
    </source>
</evidence>
<dbReference type="Pfam" id="PF00702">
    <property type="entry name" value="Hydrolase"/>
    <property type="match status" value="1"/>
</dbReference>
<organism evidence="4">
    <name type="scientific">uncultured Rubrobacteraceae bacterium</name>
    <dbReference type="NCBI Taxonomy" id="349277"/>
    <lineage>
        <taxon>Bacteria</taxon>
        <taxon>Bacillati</taxon>
        <taxon>Actinomycetota</taxon>
        <taxon>Rubrobacteria</taxon>
        <taxon>Rubrobacterales</taxon>
        <taxon>Rubrobacteraceae</taxon>
        <taxon>environmental samples</taxon>
    </lineage>
</organism>
<dbReference type="InterPro" id="IPR051400">
    <property type="entry name" value="HAD-like_hydrolase"/>
</dbReference>
<name>A0A6J4R7N6_9ACTN</name>
<reference evidence="4" key="1">
    <citation type="submission" date="2020-02" db="EMBL/GenBank/DDBJ databases">
        <authorList>
            <person name="Meier V. D."/>
        </authorList>
    </citation>
    <scope>NUCLEOTIDE SEQUENCE</scope>
    <source>
        <strain evidence="4">AVDCRST_MAG12</strain>
    </source>
</reference>
<keyword evidence="3" id="KW-0460">Magnesium</keyword>
<dbReference type="GO" id="GO:0044281">
    <property type="term" value="P:small molecule metabolic process"/>
    <property type="evidence" value="ECO:0007669"/>
    <property type="project" value="UniProtKB-ARBA"/>
</dbReference>
<protein>
    <recommendedName>
        <fullName evidence="5">HAD family hydrolase</fullName>
    </recommendedName>
</protein>
<evidence type="ECO:0000313" key="4">
    <source>
        <dbReference type="EMBL" id="CAA9466459.1"/>
    </source>
</evidence>
<comment type="cofactor">
    <cofactor evidence="1">
        <name>Mg(2+)</name>
        <dbReference type="ChEBI" id="CHEBI:18420"/>
    </cofactor>
</comment>
<sequence length="202" mass="21342">ADRGVPVSPEQESAARDAWRTLRREVEGRGHEITAEDGLRRVLTALGIAVPDDLPQIVAALQRGAYVSGREEPGMAACARDLRARGYTLGIVSNALSEDFLRWSLAGTGILDCFAGIYASAAVGYYKSSPKLYEAALLGLGARAEETVHIGDSYPFDVLGAGRAGIRAIWYAPAGEAPPGPDATGVIRGLAELPALLERLPD</sequence>
<accession>A0A6J4R7N6</accession>
<dbReference type="AlphaFoldDB" id="A0A6J4R7N6"/>
<dbReference type="SUPFAM" id="SSF56784">
    <property type="entry name" value="HAD-like"/>
    <property type="match status" value="1"/>
</dbReference>
<dbReference type="InterPro" id="IPR036412">
    <property type="entry name" value="HAD-like_sf"/>
</dbReference>
<evidence type="ECO:0000256" key="2">
    <source>
        <dbReference type="ARBA" id="ARBA00022801"/>
    </source>
</evidence>
<proteinExistence type="predicted"/>